<evidence type="ECO:0000313" key="2">
    <source>
        <dbReference type="EMBL" id="RVT83613.1"/>
    </source>
</evidence>
<name>A0A3S2UYA3_9BURK</name>
<comment type="caution">
    <text evidence="2">The sequence shown here is derived from an EMBL/GenBank/DDBJ whole genome shotgun (WGS) entry which is preliminary data.</text>
</comment>
<evidence type="ECO:0008006" key="4">
    <source>
        <dbReference type="Google" id="ProtNLM"/>
    </source>
</evidence>
<evidence type="ECO:0000256" key="1">
    <source>
        <dbReference type="SAM" id="SignalP"/>
    </source>
</evidence>
<evidence type="ECO:0000313" key="3">
    <source>
        <dbReference type="Proteomes" id="UP000288587"/>
    </source>
</evidence>
<dbReference type="AlphaFoldDB" id="A0A3S2UYA3"/>
<proteinExistence type="predicted"/>
<organism evidence="2 3">
    <name type="scientific">Inhella crocodyli</name>
    <dbReference type="NCBI Taxonomy" id="2499851"/>
    <lineage>
        <taxon>Bacteria</taxon>
        <taxon>Pseudomonadati</taxon>
        <taxon>Pseudomonadota</taxon>
        <taxon>Betaproteobacteria</taxon>
        <taxon>Burkholderiales</taxon>
        <taxon>Sphaerotilaceae</taxon>
        <taxon>Inhella</taxon>
    </lineage>
</organism>
<dbReference type="EMBL" id="SACM01000004">
    <property type="protein sequence ID" value="RVT83613.1"/>
    <property type="molecule type" value="Genomic_DNA"/>
</dbReference>
<protein>
    <recommendedName>
        <fullName evidence="4">Porin</fullName>
    </recommendedName>
</protein>
<sequence>MKRLLIASAALLSISLAHAAGPMATLSGDVLSKGDCEVEGLLGRTNAKIGGFSTHATNLGLRADCGLLEGSQIGLIGNRIKFEGEKADTLSLVSKTRLWDDAQFGGKLALTLGIHGVRDRNLDFDYAASDIGLAYTQTLAEKHKVHVNADVSIAKGGDNTTGWALGYEYAVAPNVSLLAETYGAEGSKPTQALGVRWSPAKDWSVGAMVARPRLDNGISGRMTQFNTTVAYRF</sequence>
<feature type="signal peptide" evidence="1">
    <location>
        <begin position="1"/>
        <end position="19"/>
    </location>
</feature>
<keyword evidence="3" id="KW-1185">Reference proteome</keyword>
<feature type="chain" id="PRO_5018738998" description="Porin" evidence="1">
    <location>
        <begin position="20"/>
        <end position="233"/>
    </location>
</feature>
<dbReference type="Proteomes" id="UP000288587">
    <property type="component" value="Unassembled WGS sequence"/>
</dbReference>
<dbReference type="OrthoDB" id="8526647at2"/>
<accession>A0A3S2UYA3</accession>
<gene>
    <name evidence="2" type="ORF">EOD73_13610</name>
</gene>
<dbReference type="RefSeq" id="WP_127683577.1">
    <property type="nucleotide sequence ID" value="NZ_SACM01000004.1"/>
</dbReference>
<reference evidence="2 3" key="1">
    <citation type="submission" date="2019-01" db="EMBL/GenBank/DDBJ databases">
        <authorList>
            <person name="Chen W.-M."/>
        </authorList>
    </citation>
    <scope>NUCLEOTIDE SEQUENCE [LARGE SCALE GENOMIC DNA]</scope>
    <source>
        <strain evidence="2 3">CCP-18</strain>
    </source>
</reference>
<keyword evidence="1" id="KW-0732">Signal</keyword>
<dbReference type="SUPFAM" id="SSF56935">
    <property type="entry name" value="Porins"/>
    <property type="match status" value="1"/>
</dbReference>